<dbReference type="KEGG" id="wma:WM2015_1937"/>
<dbReference type="InterPro" id="IPR029016">
    <property type="entry name" value="GAF-like_dom_sf"/>
</dbReference>
<dbReference type="AlphaFoldDB" id="A0A0K0XX92"/>
<dbReference type="InterPro" id="IPR007435">
    <property type="entry name" value="DUF484"/>
</dbReference>
<dbReference type="PATRIC" id="fig|1579979.3.peg.1981"/>
<dbReference type="OrthoDB" id="8525200at2"/>
<dbReference type="PANTHER" id="PTHR38765:SF1">
    <property type="entry name" value="DUF484 DOMAIN-CONTAINING PROTEIN"/>
    <property type="match status" value="1"/>
</dbReference>
<dbReference type="STRING" id="1579979.WM2015_1937"/>
<evidence type="ECO:0000313" key="2">
    <source>
        <dbReference type="Proteomes" id="UP000066624"/>
    </source>
</evidence>
<evidence type="ECO:0000313" key="1">
    <source>
        <dbReference type="EMBL" id="AKS42303.1"/>
    </source>
</evidence>
<dbReference type="Gene3D" id="3.30.450.40">
    <property type="match status" value="1"/>
</dbReference>
<reference evidence="1 2" key="1">
    <citation type="submission" date="2015-07" db="EMBL/GenBank/DDBJ databases">
        <authorList>
            <person name="Noorani M."/>
        </authorList>
    </citation>
    <scope>NUCLEOTIDE SEQUENCE [LARGE SCALE GENOMIC DNA]</scope>
    <source>
        <strain evidence="1 2">KCTC 42284</strain>
    </source>
</reference>
<dbReference type="PANTHER" id="PTHR38765">
    <property type="entry name" value="DUF484 DOMAIN-CONTAINING PROTEIN"/>
    <property type="match status" value="1"/>
</dbReference>
<protein>
    <submittedName>
        <fullName evidence="1">Phytochrome sensor protein</fullName>
    </submittedName>
</protein>
<dbReference type="RefSeq" id="WP_049725876.1">
    <property type="nucleotide sequence ID" value="NZ_CP012154.1"/>
</dbReference>
<proteinExistence type="predicted"/>
<sequence length="219" mass="23995">MTTDDVLNWLGEHPDVLIEHPELLERLQLPHDAGATSLIERQVERLRASNRKLEQQLEALTRVAAENEQLSRRLHGLTLAVLAESRPEDCLAELIARLREDFQADAVSVHLIDPEPSLAAINEVHAHAELPEALKSLAEPDRIQCGRLTREKLGLLFGSEADSIASAAVVPLGSAGLLAIGATQQDRFHPGMGTLFLELLAQTVLARLNPPAAHQRKRA</sequence>
<accession>A0A0K0XX92</accession>
<dbReference type="Pfam" id="PF04340">
    <property type="entry name" value="DUF484"/>
    <property type="match status" value="1"/>
</dbReference>
<organism evidence="1 2">
    <name type="scientific">Wenzhouxiangella marina</name>
    <dbReference type="NCBI Taxonomy" id="1579979"/>
    <lineage>
        <taxon>Bacteria</taxon>
        <taxon>Pseudomonadati</taxon>
        <taxon>Pseudomonadota</taxon>
        <taxon>Gammaproteobacteria</taxon>
        <taxon>Chromatiales</taxon>
        <taxon>Wenzhouxiangellaceae</taxon>
        <taxon>Wenzhouxiangella</taxon>
    </lineage>
</organism>
<keyword evidence="2" id="KW-1185">Reference proteome</keyword>
<gene>
    <name evidence="1" type="ORF">WM2015_1937</name>
</gene>
<name>A0A0K0XX92_9GAMM</name>
<dbReference type="EMBL" id="CP012154">
    <property type="protein sequence ID" value="AKS42303.1"/>
    <property type="molecule type" value="Genomic_DNA"/>
</dbReference>
<dbReference type="Proteomes" id="UP000066624">
    <property type="component" value="Chromosome"/>
</dbReference>